<keyword evidence="2" id="KW-1185">Reference proteome</keyword>
<comment type="caution">
    <text evidence="1">The sequence shown here is derived from an EMBL/GenBank/DDBJ whole genome shotgun (WGS) entry which is preliminary data.</text>
</comment>
<dbReference type="PANTHER" id="PTHR46518:SF1">
    <property type="entry name" value="OUTER DYNEIN ARM-DOCKING COMPLEX SUBUNIT 3"/>
    <property type="match status" value="1"/>
</dbReference>
<dbReference type="AlphaFoldDB" id="A0AAE1APG7"/>
<sequence length="600" mass="70302">MASRSKVAAIPMKQDFVESILAASKSSYGRIWNLYLDLNLNFFQHYFWLVSDFANEKMIRKEGESLDVALLREKIRIKNVDRRVYVEEMEMYLHNNLVKRRALRIGNDCLRYMTRRQNNMSFNINAKIFENKPRPQRMHMLSCNLTNSIRRNDGRLFRYGKRLMKEDLKREVISEHKQARIDGLERANIEQKATVKDYAERCEVYLHKQVQVEDQQSRHVAAKLVYRNLKRVLAELEQDLMQYPFTIKDIETKITERKKELLDFQELKAGALRFLKIEGAQLAPLDEELAIINAHFEKIIALNKRELEERRKANSLAKFLADREAHVFNFTGSSNITEMKIQARNKALVNSEEMLVKLRDAMMVSDINNVVDCILDQEDVTKLLHKEKEDREEENRLLKADHERVSRNNQFLKFNNAKESRIREALESTMVKEREENRRFLELDQCLRQQDALMSELKVSLRAMIEKLRPIKLTDQRPELPSEATPHPHNTSIFKLSEDTLNANSLVEDVKYFITKLVKMKEIVSNFTAPIGRVKPLMLRLFKERRLPPDSIRVELAQSSIGGHIQILDAIESDQPGYTSREMLKSRAEEVAAKSKKNKA</sequence>
<organism evidence="1 2">
    <name type="scientific">Elysia crispata</name>
    <name type="common">lettuce slug</name>
    <dbReference type="NCBI Taxonomy" id="231223"/>
    <lineage>
        <taxon>Eukaryota</taxon>
        <taxon>Metazoa</taxon>
        <taxon>Spiralia</taxon>
        <taxon>Lophotrochozoa</taxon>
        <taxon>Mollusca</taxon>
        <taxon>Gastropoda</taxon>
        <taxon>Heterobranchia</taxon>
        <taxon>Euthyneura</taxon>
        <taxon>Panpulmonata</taxon>
        <taxon>Sacoglossa</taxon>
        <taxon>Placobranchoidea</taxon>
        <taxon>Plakobranchidae</taxon>
        <taxon>Elysia</taxon>
    </lineage>
</organism>
<proteinExistence type="predicted"/>
<gene>
    <name evidence="1" type="ORF">RRG08_058012</name>
</gene>
<accession>A0AAE1APG7</accession>
<dbReference type="GO" id="GO:0036158">
    <property type="term" value="P:outer dynein arm assembly"/>
    <property type="evidence" value="ECO:0007669"/>
    <property type="project" value="InterPro"/>
</dbReference>
<dbReference type="InterPro" id="IPR033192">
    <property type="entry name" value="ODAD3"/>
</dbReference>
<dbReference type="GO" id="GO:0036064">
    <property type="term" value="C:ciliary basal body"/>
    <property type="evidence" value="ECO:0007669"/>
    <property type="project" value="TreeGrafter"/>
</dbReference>
<dbReference type="PANTHER" id="PTHR46518">
    <property type="entry name" value="COILED-COIL DOMAIN-CONTAINING PROTEIN 151"/>
    <property type="match status" value="1"/>
</dbReference>
<evidence type="ECO:0000313" key="1">
    <source>
        <dbReference type="EMBL" id="KAK3791630.1"/>
    </source>
</evidence>
<dbReference type="GO" id="GO:0003341">
    <property type="term" value="P:cilium movement"/>
    <property type="evidence" value="ECO:0007669"/>
    <property type="project" value="InterPro"/>
</dbReference>
<dbReference type="EMBL" id="JAWDGP010001464">
    <property type="protein sequence ID" value="KAK3791630.1"/>
    <property type="molecule type" value="Genomic_DNA"/>
</dbReference>
<protein>
    <submittedName>
        <fullName evidence="1">Uncharacterized protein</fullName>
    </submittedName>
</protein>
<reference evidence="1" key="1">
    <citation type="journal article" date="2023" name="G3 (Bethesda)">
        <title>A reference genome for the long-term kleptoplast-retaining sea slug Elysia crispata morphotype clarki.</title>
        <authorList>
            <person name="Eastman K.E."/>
            <person name="Pendleton A.L."/>
            <person name="Shaikh M.A."/>
            <person name="Suttiyut T."/>
            <person name="Ogas R."/>
            <person name="Tomko P."/>
            <person name="Gavelis G."/>
            <person name="Widhalm J.R."/>
            <person name="Wisecaver J.H."/>
        </authorList>
    </citation>
    <scope>NUCLEOTIDE SEQUENCE</scope>
    <source>
        <strain evidence="1">ECLA1</strain>
    </source>
</reference>
<dbReference type="GO" id="GO:0035253">
    <property type="term" value="C:ciliary rootlet"/>
    <property type="evidence" value="ECO:0007669"/>
    <property type="project" value="TreeGrafter"/>
</dbReference>
<name>A0AAE1APG7_9GAST</name>
<dbReference type="Proteomes" id="UP001283361">
    <property type="component" value="Unassembled WGS sequence"/>
</dbReference>
<evidence type="ECO:0000313" key="2">
    <source>
        <dbReference type="Proteomes" id="UP001283361"/>
    </source>
</evidence>
<dbReference type="GO" id="GO:0097542">
    <property type="term" value="C:ciliary tip"/>
    <property type="evidence" value="ECO:0007669"/>
    <property type="project" value="TreeGrafter"/>
</dbReference>